<name>A0A451A2T2_9GAMM</name>
<dbReference type="EMBL" id="CAADFW010000045">
    <property type="protein sequence ID" value="VFK60343.1"/>
    <property type="molecule type" value="Genomic_DNA"/>
</dbReference>
<proteinExistence type="predicted"/>
<evidence type="ECO:0000256" key="1">
    <source>
        <dbReference type="SAM" id="MobiDB-lite"/>
    </source>
</evidence>
<sequence length="87" mass="10076">MDFGTFSEGAEALCDRLPRPLAHLQLSEQDRQSNVRQEKTLVILGETDWRAIEETLYLNRIHGSMESIRETSRESLSEGVRLEDIDW</sequence>
<feature type="region of interest" description="Disordered" evidence="1">
    <location>
        <begin position="68"/>
        <end position="87"/>
    </location>
</feature>
<accession>A0A451A2T2</accession>
<organism evidence="2">
    <name type="scientific">Candidatus Kentrum sp. TC</name>
    <dbReference type="NCBI Taxonomy" id="2126339"/>
    <lineage>
        <taxon>Bacteria</taxon>
        <taxon>Pseudomonadati</taxon>
        <taxon>Pseudomonadota</taxon>
        <taxon>Gammaproteobacteria</taxon>
        <taxon>Candidatus Kentrum</taxon>
    </lineage>
</organism>
<dbReference type="AlphaFoldDB" id="A0A451A2T2"/>
<reference evidence="2" key="1">
    <citation type="submission" date="2019-02" db="EMBL/GenBank/DDBJ databases">
        <authorList>
            <person name="Gruber-Vodicka R. H."/>
            <person name="Seah K. B. B."/>
        </authorList>
    </citation>
    <scope>NUCLEOTIDE SEQUENCE</scope>
    <source>
        <strain evidence="2">BECK_BZ126</strain>
    </source>
</reference>
<protein>
    <submittedName>
        <fullName evidence="2">Uncharacterized protein</fullName>
    </submittedName>
</protein>
<evidence type="ECO:0000313" key="2">
    <source>
        <dbReference type="EMBL" id="VFK60343.1"/>
    </source>
</evidence>
<gene>
    <name evidence="2" type="ORF">BECKTC1821F_GA0114240_10454</name>
</gene>